<reference evidence="3 4" key="1">
    <citation type="submission" date="2017-09" db="EMBL/GenBank/DDBJ databases">
        <title>Bloom of a denitrifying methanotroph, Candidatus Methylomirabilis limnetica, in a deep stratified lake.</title>
        <authorList>
            <person name="Graf J.S."/>
            <person name="Marchant H.K."/>
            <person name="Tienken D."/>
            <person name="Hach P.F."/>
            <person name="Brand A."/>
            <person name="Schubert C.J."/>
            <person name="Kuypers M.M."/>
            <person name="Milucka J."/>
        </authorList>
    </citation>
    <scope>NUCLEOTIDE SEQUENCE [LARGE SCALE GENOMIC DNA]</scope>
    <source>
        <strain evidence="3 4">Zug</strain>
    </source>
</reference>
<dbReference type="RefSeq" id="WP_107562970.1">
    <property type="nucleotide sequence ID" value="NZ_NVQC01000023.1"/>
</dbReference>
<proteinExistence type="predicted"/>
<keyword evidence="2" id="KW-0812">Transmembrane</keyword>
<dbReference type="PROSITE" id="PS50005">
    <property type="entry name" value="TPR"/>
    <property type="match status" value="2"/>
</dbReference>
<dbReference type="Gene3D" id="1.25.40.10">
    <property type="entry name" value="Tetratricopeptide repeat domain"/>
    <property type="match status" value="2"/>
</dbReference>
<keyword evidence="2" id="KW-1133">Transmembrane helix</keyword>
<dbReference type="AlphaFoldDB" id="A0A2T4TWJ6"/>
<evidence type="ECO:0000313" key="4">
    <source>
        <dbReference type="Proteomes" id="UP000241436"/>
    </source>
</evidence>
<name>A0A2T4TWJ6_9BACT</name>
<organism evidence="3 4">
    <name type="scientific">Candidatus Methylomirabilis limnetica</name>
    <dbReference type="NCBI Taxonomy" id="2033718"/>
    <lineage>
        <taxon>Bacteria</taxon>
        <taxon>Candidatus Methylomirabilota</taxon>
        <taxon>Candidatus Methylomirabilia</taxon>
        <taxon>Candidatus Methylomirabilales</taxon>
        <taxon>Candidatus Methylomirabilaceae</taxon>
        <taxon>Candidatus Methylomirabilis</taxon>
    </lineage>
</organism>
<dbReference type="SMART" id="SM00028">
    <property type="entry name" value="TPR"/>
    <property type="match status" value="3"/>
</dbReference>
<protein>
    <submittedName>
        <fullName evidence="3">Uncharacterized protein</fullName>
    </submittedName>
</protein>
<sequence>MESGSGLITFVTDRWKGAVAAVIGLLALSAVIAGYSAWNSSKEVNAGVLLRKAVSRLEANSQTGQDTTKQEEGVRSLQEVMSRYAQSAAAVEATLRLGTLYYTGGKYDEARSVYTAYLSKNPRGRIAFSAGIGVGDTYLAQRNYAKAVDTYSRLIEQFSQEPLLPEAHLHLARAYLGMNRLKDAGAVYEKLVAAHPNTGWARSAQGELYRLSLTSR</sequence>
<keyword evidence="4" id="KW-1185">Reference proteome</keyword>
<evidence type="ECO:0000256" key="2">
    <source>
        <dbReference type="SAM" id="Phobius"/>
    </source>
</evidence>
<feature type="repeat" description="TPR" evidence="1">
    <location>
        <begin position="165"/>
        <end position="198"/>
    </location>
</feature>
<dbReference type="Proteomes" id="UP000241436">
    <property type="component" value="Unassembled WGS sequence"/>
</dbReference>
<accession>A0A2T4TWJ6</accession>
<evidence type="ECO:0000256" key="1">
    <source>
        <dbReference type="PROSITE-ProRule" id="PRU00339"/>
    </source>
</evidence>
<dbReference type="Pfam" id="PF13432">
    <property type="entry name" value="TPR_16"/>
    <property type="match status" value="2"/>
</dbReference>
<evidence type="ECO:0000313" key="3">
    <source>
        <dbReference type="EMBL" id="PTL35486.1"/>
    </source>
</evidence>
<comment type="caution">
    <text evidence="3">The sequence shown here is derived from an EMBL/GenBank/DDBJ whole genome shotgun (WGS) entry which is preliminary data.</text>
</comment>
<dbReference type="OrthoDB" id="9768142at2"/>
<feature type="transmembrane region" description="Helical" evidence="2">
    <location>
        <begin position="18"/>
        <end position="38"/>
    </location>
</feature>
<dbReference type="InterPro" id="IPR019734">
    <property type="entry name" value="TPR_rpt"/>
</dbReference>
<reference evidence="4" key="2">
    <citation type="journal article" date="2018" name="Environ. Microbiol.">
        <title>Bloom of a denitrifying methanotroph, 'Candidatus Methylomirabilis limnetica', in a deep stratified lake.</title>
        <authorList>
            <person name="Graf J.S."/>
            <person name="Mayr M.J."/>
            <person name="Marchant H.K."/>
            <person name="Tienken D."/>
            <person name="Hach P.F."/>
            <person name="Brand A."/>
            <person name="Schubert C.J."/>
            <person name="Kuypers M.M."/>
            <person name="Milucka J."/>
        </authorList>
    </citation>
    <scope>NUCLEOTIDE SEQUENCE [LARGE SCALE GENOMIC DNA]</scope>
    <source>
        <strain evidence="4">Zug</strain>
    </source>
</reference>
<keyword evidence="2" id="KW-0472">Membrane</keyword>
<dbReference type="InterPro" id="IPR011990">
    <property type="entry name" value="TPR-like_helical_dom_sf"/>
</dbReference>
<keyword evidence="1" id="KW-0802">TPR repeat</keyword>
<gene>
    <name evidence="3" type="ORF">CLG94_09460</name>
</gene>
<dbReference type="SUPFAM" id="SSF48452">
    <property type="entry name" value="TPR-like"/>
    <property type="match status" value="1"/>
</dbReference>
<dbReference type="EMBL" id="NVQC01000023">
    <property type="protein sequence ID" value="PTL35486.1"/>
    <property type="molecule type" value="Genomic_DNA"/>
</dbReference>
<feature type="repeat" description="TPR" evidence="1">
    <location>
        <begin position="91"/>
        <end position="124"/>
    </location>
</feature>